<dbReference type="EMBL" id="SDHX01000002">
    <property type="protein sequence ID" value="RXK53910.1"/>
    <property type="molecule type" value="Genomic_DNA"/>
</dbReference>
<dbReference type="PANTHER" id="PTHR31350:SF21">
    <property type="entry name" value="F-BOX ONLY PROTEIN 21"/>
    <property type="match status" value="1"/>
</dbReference>
<dbReference type="AlphaFoldDB" id="A0A4Q1C613"/>
<evidence type="ECO:0000259" key="2">
    <source>
        <dbReference type="Pfam" id="PF13369"/>
    </source>
</evidence>
<dbReference type="Pfam" id="PF13369">
    <property type="entry name" value="Transglut_core2"/>
    <property type="match status" value="1"/>
</dbReference>
<dbReference type="PANTHER" id="PTHR31350">
    <property type="entry name" value="SI:DKEY-261L7.2"/>
    <property type="match status" value="1"/>
</dbReference>
<evidence type="ECO:0000256" key="1">
    <source>
        <dbReference type="ARBA" id="ARBA00007100"/>
    </source>
</evidence>
<keyword evidence="4" id="KW-1185">Reference proteome</keyword>
<protein>
    <recommendedName>
        <fullName evidence="2">Protein SirB1 N-terminal domain-containing protein</fullName>
    </recommendedName>
</protein>
<reference evidence="3 4" key="1">
    <citation type="submission" date="2019-01" db="EMBL/GenBank/DDBJ databases">
        <title>Lacunisphaera sp. strain TWA-58.</title>
        <authorList>
            <person name="Chen W.-M."/>
        </authorList>
    </citation>
    <scope>NUCLEOTIDE SEQUENCE [LARGE SCALE GENOMIC DNA]</scope>
    <source>
        <strain evidence="3 4">TWA-58</strain>
    </source>
</reference>
<evidence type="ECO:0000313" key="3">
    <source>
        <dbReference type="EMBL" id="RXK53910.1"/>
    </source>
</evidence>
<comment type="similarity">
    <text evidence="1">Belongs to the UPF0162 family.</text>
</comment>
<sequence>MKHGHHSVEFLRQLASQSDRTLAAHAGWFLRELDYSDPVTEFRGFIRSLNYELETGALLLSRTINPDIDIGACCARLDSMAARCRELIAEPASVREKCRVISRVLFHEYGLRGNTDHYADPLNSYLDQVLIRRKGIPISLSIVYLLVAERLGLSLEPVGLPGHFVVGCYAEQLPFYIDPFNSGSFINAGEAVDLLRRQSTHPTIADLAPTPVREVLCRCCRNLVNHYSVANDPDRARLFAEFVAEFEATYERHTT</sequence>
<dbReference type="OrthoDB" id="232498at2"/>
<dbReference type="Proteomes" id="UP000290218">
    <property type="component" value="Unassembled WGS sequence"/>
</dbReference>
<proteinExistence type="inferred from homology"/>
<organism evidence="3 4">
    <name type="scientific">Oleiharenicola lentus</name>
    <dbReference type="NCBI Taxonomy" id="2508720"/>
    <lineage>
        <taxon>Bacteria</taxon>
        <taxon>Pseudomonadati</taxon>
        <taxon>Verrucomicrobiota</taxon>
        <taxon>Opitutia</taxon>
        <taxon>Opitutales</taxon>
        <taxon>Opitutaceae</taxon>
        <taxon>Oleiharenicola</taxon>
    </lineage>
</organism>
<accession>A0A4Q1C613</accession>
<feature type="domain" description="Protein SirB1 N-terminal" evidence="2">
    <location>
        <begin position="74"/>
        <end position="221"/>
    </location>
</feature>
<name>A0A4Q1C613_9BACT</name>
<comment type="caution">
    <text evidence="3">The sequence shown here is derived from an EMBL/GenBank/DDBJ whole genome shotgun (WGS) entry which is preliminary data.</text>
</comment>
<dbReference type="InterPro" id="IPR032698">
    <property type="entry name" value="SirB1_N"/>
</dbReference>
<evidence type="ECO:0000313" key="4">
    <source>
        <dbReference type="Proteomes" id="UP000290218"/>
    </source>
</evidence>
<gene>
    <name evidence="3" type="ORF">ESB00_19090</name>
</gene>